<keyword evidence="17" id="KW-1185">Reference proteome</keyword>
<reference evidence="16" key="2">
    <citation type="submission" date="2025-09" db="UniProtKB">
        <authorList>
            <consortium name="Ensembl"/>
        </authorList>
    </citation>
    <scope>IDENTIFICATION</scope>
</reference>
<keyword evidence="7 13" id="KW-0863">Zinc-finger</keyword>
<evidence type="ECO:0000256" key="3">
    <source>
        <dbReference type="ARBA" id="ARBA00004906"/>
    </source>
</evidence>
<dbReference type="InterPro" id="IPR036047">
    <property type="entry name" value="F-box-like_dom_sf"/>
</dbReference>
<keyword evidence="4" id="KW-0963">Cytoplasm</keyword>
<dbReference type="PANTHER" id="PTHR15493">
    <property type="entry name" value="F-BOX ONLY PROTEIN 5 AND 43"/>
    <property type="match status" value="1"/>
</dbReference>
<evidence type="ECO:0000256" key="11">
    <source>
        <dbReference type="ARBA" id="ARBA00023242"/>
    </source>
</evidence>
<dbReference type="PANTHER" id="PTHR15493:SF8">
    <property type="entry name" value="F-BOX ONLY PROTEIN 5"/>
    <property type="match status" value="1"/>
</dbReference>
<evidence type="ECO:0000256" key="13">
    <source>
        <dbReference type="PROSITE-ProRule" id="PRU01220"/>
    </source>
</evidence>
<gene>
    <name evidence="16" type="primary">LOC107655774</name>
</gene>
<dbReference type="GeneID" id="107655774"/>
<dbReference type="InterPro" id="IPR002867">
    <property type="entry name" value="IBR_dom"/>
</dbReference>
<dbReference type="KEGG" id="sanh:107655774"/>
<evidence type="ECO:0000256" key="8">
    <source>
        <dbReference type="ARBA" id="ARBA00022776"/>
    </source>
</evidence>
<dbReference type="CDD" id="cd20348">
    <property type="entry name" value="BRcat_RBR_EMI"/>
    <property type="match status" value="1"/>
</dbReference>
<comment type="subcellular location">
    <subcellularLocation>
        <location evidence="2">Cytoplasm</location>
    </subcellularLocation>
    <subcellularLocation>
        <location evidence="1">Nucleus</location>
    </subcellularLocation>
</comment>
<dbReference type="GO" id="GO:0008270">
    <property type="term" value="F:zinc ion binding"/>
    <property type="evidence" value="ECO:0007669"/>
    <property type="project" value="UniProtKB-KW"/>
</dbReference>
<keyword evidence="11" id="KW-0539">Nucleus</keyword>
<evidence type="ECO:0000256" key="4">
    <source>
        <dbReference type="ARBA" id="ARBA00022490"/>
    </source>
</evidence>
<feature type="region of interest" description="Disordered" evidence="14">
    <location>
        <begin position="48"/>
        <end position="68"/>
    </location>
</feature>
<evidence type="ECO:0000313" key="16">
    <source>
        <dbReference type="Ensembl" id="ENSSANP00000019948.1"/>
    </source>
</evidence>
<evidence type="ECO:0000256" key="10">
    <source>
        <dbReference type="ARBA" id="ARBA00022833"/>
    </source>
</evidence>
<accession>A0A671LHQ7</accession>
<dbReference type="RefSeq" id="XP_016298841.1">
    <property type="nucleotide sequence ID" value="XM_016443355.1"/>
</dbReference>
<dbReference type="UniPathway" id="UPA00143"/>
<evidence type="ECO:0000256" key="5">
    <source>
        <dbReference type="ARBA" id="ARBA00022618"/>
    </source>
</evidence>
<dbReference type="GO" id="GO:0005634">
    <property type="term" value="C:nucleus"/>
    <property type="evidence" value="ECO:0007669"/>
    <property type="project" value="UniProtKB-SubCell"/>
</dbReference>
<sequence>MKCPSYSDDSPVLYHMEKAETDLGEMKGHTVSPRICAPRSPVAANISTPMEARSKGPHNKENYQNKRHSLEVASDDEVILSSSGLTEDSGYLSLQNSRVDHGDVDGTDSLERSEEKCVSSQSLDVECHSAPCLPVLKFQEEVCRELAKSFKKSKSYDWTVVDKVAENYGLHNVIGGKMGRQFVDILCGLLRKDMRHILARILGLLGDCDLVSCKKVSQTWRKIICEDQVALWRCREAERTLRDSGRPTGSLSRDFTLSRVVFSCMQTVASTPVHKAIKKPQCKTGGAQNASKPSRFQQFHEVARSLKQHESLRSCILCGSAARFDAAMQRAICTRGSCAFDFCTLCQSAFHSSAPCRNSVRTISASQKTLIAGSARSKRNVRRL</sequence>
<evidence type="ECO:0000256" key="9">
    <source>
        <dbReference type="ARBA" id="ARBA00022786"/>
    </source>
</evidence>
<dbReference type="SMART" id="SM00647">
    <property type="entry name" value="IBR"/>
    <property type="match status" value="1"/>
</dbReference>
<dbReference type="GO" id="GO:0005737">
    <property type="term" value="C:cytoplasm"/>
    <property type="evidence" value="ECO:0007669"/>
    <property type="project" value="UniProtKB-SubCell"/>
</dbReference>
<comment type="pathway">
    <text evidence="3">Protein modification; protein ubiquitination.</text>
</comment>
<evidence type="ECO:0000256" key="14">
    <source>
        <dbReference type="SAM" id="MobiDB-lite"/>
    </source>
</evidence>
<evidence type="ECO:0000313" key="17">
    <source>
        <dbReference type="Proteomes" id="UP000472260"/>
    </source>
</evidence>
<dbReference type="PROSITE" id="PS51872">
    <property type="entry name" value="ZF_ZBR"/>
    <property type="match status" value="1"/>
</dbReference>
<keyword evidence="9" id="KW-0833">Ubl conjugation pathway</keyword>
<keyword evidence="12" id="KW-0131">Cell cycle</keyword>
<dbReference type="Gene3D" id="2.20.25.20">
    <property type="match status" value="1"/>
</dbReference>
<dbReference type="GO" id="GO:0016567">
    <property type="term" value="P:protein ubiquitination"/>
    <property type="evidence" value="ECO:0007669"/>
    <property type="project" value="UniProtKB-UniPathway"/>
</dbReference>
<organism evidence="16 17">
    <name type="scientific">Sinocyclocheilus anshuiensis</name>
    <dbReference type="NCBI Taxonomy" id="1608454"/>
    <lineage>
        <taxon>Eukaryota</taxon>
        <taxon>Metazoa</taxon>
        <taxon>Chordata</taxon>
        <taxon>Craniata</taxon>
        <taxon>Vertebrata</taxon>
        <taxon>Euteleostomi</taxon>
        <taxon>Actinopterygii</taxon>
        <taxon>Neopterygii</taxon>
        <taxon>Teleostei</taxon>
        <taxon>Ostariophysi</taxon>
        <taxon>Cypriniformes</taxon>
        <taxon>Cyprinidae</taxon>
        <taxon>Cyprininae</taxon>
        <taxon>Sinocyclocheilus</taxon>
    </lineage>
</organism>
<dbReference type="Gene3D" id="1.20.1280.50">
    <property type="match status" value="1"/>
</dbReference>
<keyword evidence="5" id="KW-0132">Cell division</keyword>
<dbReference type="FunFam" id="2.20.25.20:FF:000006">
    <property type="entry name" value="F-box only protein 5"/>
    <property type="match status" value="1"/>
</dbReference>
<dbReference type="SUPFAM" id="SSF81383">
    <property type="entry name" value="F-box domain"/>
    <property type="match status" value="1"/>
</dbReference>
<keyword evidence="8" id="KW-0498">Mitosis</keyword>
<keyword evidence="10" id="KW-0862">Zinc</keyword>
<evidence type="ECO:0000256" key="6">
    <source>
        <dbReference type="ARBA" id="ARBA00022723"/>
    </source>
</evidence>
<protein>
    <submittedName>
        <fullName evidence="16">F-box only protein 5-like</fullName>
    </submittedName>
</protein>
<dbReference type="AlphaFoldDB" id="A0A671LHQ7"/>
<evidence type="ECO:0000259" key="15">
    <source>
        <dbReference type="PROSITE" id="PS51872"/>
    </source>
</evidence>
<keyword evidence="6" id="KW-0479">Metal-binding</keyword>
<dbReference type="GO" id="GO:0051301">
    <property type="term" value="P:cell division"/>
    <property type="evidence" value="ECO:0007669"/>
    <property type="project" value="UniProtKB-KW"/>
</dbReference>
<proteinExistence type="predicted"/>
<reference evidence="16" key="1">
    <citation type="submission" date="2025-08" db="UniProtKB">
        <authorList>
            <consortium name="Ensembl"/>
        </authorList>
    </citation>
    <scope>IDENTIFICATION</scope>
</reference>
<dbReference type="InterPro" id="IPR044064">
    <property type="entry name" value="ZF_ZBR"/>
</dbReference>
<evidence type="ECO:0000256" key="12">
    <source>
        <dbReference type="ARBA" id="ARBA00023306"/>
    </source>
</evidence>
<dbReference type="GO" id="GO:0045835">
    <property type="term" value="P:negative regulation of meiotic nuclear division"/>
    <property type="evidence" value="ECO:0007669"/>
    <property type="project" value="InterPro"/>
</dbReference>
<evidence type="ECO:0000256" key="1">
    <source>
        <dbReference type="ARBA" id="ARBA00004123"/>
    </source>
</evidence>
<feature type="compositionally biased region" description="Basic and acidic residues" evidence="14">
    <location>
        <begin position="52"/>
        <end position="68"/>
    </location>
</feature>
<dbReference type="Pfam" id="PF00646">
    <property type="entry name" value="F-box"/>
    <property type="match status" value="1"/>
</dbReference>
<dbReference type="Proteomes" id="UP000472260">
    <property type="component" value="Unassembled WGS sequence"/>
</dbReference>
<name>A0A671LHQ7_9TELE</name>
<evidence type="ECO:0000256" key="7">
    <source>
        <dbReference type="ARBA" id="ARBA00022771"/>
    </source>
</evidence>
<dbReference type="Ensembl" id="ENSSANT00000021273.1">
    <property type="protein sequence ID" value="ENSSANP00000019948.1"/>
    <property type="gene ID" value="ENSSANG00000010426.1"/>
</dbReference>
<dbReference type="InterPro" id="IPR001810">
    <property type="entry name" value="F-box_dom"/>
</dbReference>
<dbReference type="GO" id="GO:0007088">
    <property type="term" value="P:regulation of mitotic nuclear division"/>
    <property type="evidence" value="ECO:0007669"/>
    <property type="project" value="InterPro"/>
</dbReference>
<dbReference type="InterPro" id="IPR047147">
    <property type="entry name" value="FBX5_43"/>
</dbReference>
<dbReference type="OrthoDB" id="9984940at2759"/>
<feature type="domain" description="ZBR-type" evidence="15">
    <location>
        <begin position="311"/>
        <end position="359"/>
    </location>
</feature>
<evidence type="ECO:0000256" key="2">
    <source>
        <dbReference type="ARBA" id="ARBA00004496"/>
    </source>
</evidence>